<dbReference type="InterPro" id="IPR036390">
    <property type="entry name" value="WH_DNA-bd_sf"/>
</dbReference>
<name>M0E5U7_9EURY</name>
<dbReference type="SUPFAM" id="SSF46785">
    <property type="entry name" value="Winged helix' DNA-binding domain"/>
    <property type="match status" value="1"/>
</dbReference>
<dbReference type="InterPro" id="IPR036388">
    <property type="entry name" value="WH-like_DNA-bd_sf"/>
</dbReference>
<dbReference type="AlphaFoldDB" id="M0E5U7"/>
<dbReference type="STRING" id="1227465.C463_09935"/>
<dbReference type="Gene3D" id="1.10.10.10">
    <property type="entry name" value="Winged helix-like DNA-binding domain superfamily/Winged helix DNA-binding domain"/>
    <property type="match status" value="1"/>
</dbReference>
<proteinExistence type="predicted"/>
<evidence type="ECO:0008006" key="3">
    <source>
        <dbReference type="Google" id="ProtNLM"/>
    </source>
</evidence>
<accession>M0E5U7</accession>
<comment type="caution">
    <text evidence="1">The sequence shown here is derived from an EMBL/GenBank/DDBJ whole genome shotgun (WGS) entry which is preliminary data.</text>
</comment>
<protein>
    <recommendedName>
        <fullName evidence="3">Transcriptional regulator</fullName>
    </recommendedName>
</protein>
<feature type="non-terminal residue" evidence="1">
    <location>
        <position position="118"/>
    </location>
</feature>
<gene>
    <name evidence="1" type="ORF">C463_09935</name>
</gene>
<dbReference type="Proteomes" id="UP000011586">
    <property type="component" value="Unassembled WGS sequence"/>
</dbReference>
<reference evidence="1 2" key="1">
    <citation type="journal article" date="2014" name="PLoS Genet.">
        <title>Phylogenetically driven sequencing of extremely halophilic archaea reveals strategies for static and dynamic osmo-response.</title>
        <authorList>
            <person name="Becker E.A."/>
            <person name="Seitzer P.M."/>
            <person name="Tritt A."/>
            <person name="Larsen D."/>
            <person name="Krusor M."/>
            <person name="Yao A.I."/>
            <person name="Wu D."/>
            <person name="Madern D."/>
            <person name="Eisen J.A."/>
            <person name="Darling A.E."/>
            <person name="Facciotti M.T."/>
        </authorList>
    </citation>
    <scope>NUCLEOTIDE SEQUENCE [LARGE SCALE GENOMIC DNA]</scope>
    <source>
        <strain evidence="1 2">DSM 19288</strain>
    </source>
</reference>
<organism evidence="1 2">
    <name type="scientific">Halorubrum californiense DSM 19288</name>
    <dbReference type="NCBI Taxonomy" id="1227465"/>
    <lineage>
        <taxon>Archaea</taxon>
        <taxon>Methanobacteriati</taxon>
        <taxon>Methanobacteriota</taxon>
        <taxon>Stenosarchaea group</taxon>
        <taxon>Halobacteria</taxon>
        <taxon>Halobacteriales</taxon>
        <taxon>Haloferacaceae</taxon>
        <taxon>Halorubrum</taxon>
    </lineage>
</organism>
<evidence type="ECO:0000313" key="1">
    <source>
        <dbReference type="EMBL" id="ELZ43141.1"/>
    </source>
</evidence>
<sequence length="118" mass="13434">MSDVSAAEGGGPFEEQRQVYDLLSQETRHLILQFILGHPEHLPSLDELAYMMPKNKAAIRDQLEVLGDNDIIECYRPPPNGEARDLPSQFYGLTEHGVEILYEYNYLRGLPVARALYD</sequence>
<keyword evidence="2" id="KW-1185">Reference proteome</keyword>
<evidence type="ECO:0000313" key="2">
    <source>
        <dbReference type="Proteomes" id="UP000011586"/>
    </source>
</evidence>
<dbReference type="EMBL" id="AOJK01000046">
    <property type="protein sequence ID" value="ELZ43141.1"/>
    <property type="molecule type" value="Genomic_DNA"/>
</dbReference>